<dbReference type="Proteomes" id="UP000545286">
    <property type="component" value="Unassembled WGS sequence"/>
</dbReference>
<dbReference type="Gene3D" id="3.40.50.150">
    <property type="entry name" value="Vaccinia Virus protein VP39"/>
    <property type="match status" value="2"/>
</dbReference>
<gene>
    <name evidence="6" type="ORF">FHX72_001115</name>
</gene>
<organism evidence="6 7">
    <name type="scientific">Pseudoclavibacter helvolus</name>
    <dbReference type="NCBI Taxonomy" id="255205"/>
    <lineage>
        <taxon>Bacteria</taxon>
        <taxon>Bacillati</taxon>
        <taxon>Actinomycetota</taxon>
        <taxon>Actinomycetes</taxon>
        <taxon>Micrococcales</taxon>
        <taxon>Microbacteriaceae</taxon>
        <taxon>Pseudoclavibacter</taxon>
    </lineage>
</organism>
<dbReference type="Pfam" id="PF01555">
    <property type="entry name" value="N6_N4_Mtase"/>
    <property type="match status" value="2"/>
</dbReference>
<dbReference type="EMBL" id="JACHWJ010000001">
    <property type="protein sequence ID" value="MBB2957003.1"/>
    <property type="molecule type" value="Genomic_DNA"/>
</dbReference>
<dbReference type="PRINTS" id="PR00508">
    <property type="entry name" value="S21N4MTFRASE"/>
</dbReference>
<keyword evidence="2 6" id="KW-0489">Methyltransferase</keyword>
<proteinExistence type="inferred from homology"/>
<evidence type="ECO:0000256" key="3">
    <source>
        <dbReference type="ARBA" id="ARBA00022679"/>
    </source>
</evidence>
<dbReference type="GO" id="GO:0008170">
    <property type="term" value="F:N-methyltransferase activity"/>
    <property type="evidence" value="ECO:0007669"/>
    <property type="project" value="InterPro"/>
</dbReference>
<protein>
    <recommendedName>
        <fullName evidence="4">Methyltransferase</fullName>
        <ecNumber evidence="4">2.1.1.-</ecNumber>
    </recommendedName>
</protein>
<dbReference type="GO" id="GO:0003677">
    <property type="term" value="F:DNA binding"/>
    <property type="evidence" value="ECO:0007669"/>
    <property type="project" value="InterPro"/>
</dbReference>
<evidence type="ECO:0000256" key="1">
    <source>
        <dbReference type="ARBA" id="ARBA00006594"/>
    </source>
</evidence>
<comment type="caution">
    <text evidence="6">The sequence shown here is derived from an EMBL/GenBank/DDBJ whole genome shotgun (WGS) entry which is preliminary data.</text>
</comment>
<dbReference type="GO" id="GO:0032259">
    <property type="term" value="P:methylation"/>
    <property type="evidence" value="ECO:0007669"/>
    <property type="project" value="UniProtKB-KW"/>
</dbReference>
<evidence type="ECO:0000256" key="4">
    <source>
        <dbReference type="RuleBase" id="RU362026"/>
    </source>
</evidence>
<name>A0A7W4YEY7_9MICO</name>
<dbReference type="EC" id="2.1.1.-" evidence="4"/>
<evidence type="ECO:0000313" key="7">
    <source>
        <dbReference type="Proteomes" id="UP000545286"/>
    </source>
</evidence>
<keyword evidence="7" id="KW-1185">Reference proteome</keyword>
<dbReference type="RefSeq" id="WP_221186716.1">
    <property type="nucleotide sequence ID" value="NZ_JACHWJ010000001.1"/>
</dbReference>
<dbReference type="InterPro" id="IPR002941">
    <property type="entry name" value="DNA_methylase_N4/N6"/>
</dbReference>
<reference evidence="6 7" key="1">
    <citation type="submission" date="2020-08" db="EMBL/GenBank/DDBJ databases">
        <title>Sequencing the genomes of 1000 actinobacteria strains.</title>
        <authorList>
            <person name="Klenk H.-P."/>
        </authorList>
    </citation>
    <scope>NUCLEOTIDE SEQUENCE [LARGE SCALE GENOMIC DNA]</scope>
    <source>
        <strain evidence="6 7">DSM 20419</strain>
    </source>
</reference>
<dbReference type="InterPro" id="IPR001091">
    <property type="entry name" value="RM_Methyltransferase"/>
</dbReference>
<dbReference type="InterPro" id="IPR029063">
    <property type="entry name" value="SAM-dependent_MTases_sf"/>
</dbReference>
<keyword evidence="3 6" id="KW-0808">Transferase</keyword>
<comment type="similarity">
    <text evidence="1 4">Belongs to the N(4)/N(6)-methyltransferase family.</text>
</comment>
<evidence type="ECO:0000313" key="6">
    <source>
        <dbReference type="EMBL" id="MBB2957003.1"/>
    </source>
</evidence>
<feature type="domain" description="DNA methylase N-4/N-6" evidence="5">
    <location>
        <begin position="29"/>
        <end position="110"/>
    </location>
</feature>
<dbReference type="InterPro" id="IPR002052">
    <property type="entry name" value="DNA_methylase_N6_adenine_CS"/>
</dbReference>
<evidence type="ECO:0000256" key="2">
    <source>
        <dbReference type="ARBA" id="ARBA00022603"/>
    </source>
</evidence>
<feature type="domain" description="DNA methylase N-4/N-6" evidence="5">
    <location>
        <begin position="369"/>
        <end position="468"/>
    </location>
</feature>
<dbReference type="AlphaFoldDB" id="A0A7W4YEY7"/>
<sequence>MKPYYESGPVTLYHGASEVVMKSFADSSVDAIVTDPPYELGFMGKGWDSSGIAYSVELWSEALRVLKPGGHLLAFGGSRTFHRMAVAIEDSGFELRDSIAWLYGSGFPKSMDVSSAIDKLDATRERRGRALRFTAFIRQHLTAAQVNEITGTLMGSHYVTDKEQPHVATAEYFDMLRPHLPEVPPEIEQLVADRTVESQNWRSREVTGQHEKPAAAQVWRAGLLGGNVAGPRERRDVAFTEEAKVWQGWGTALKPAFEPIVVARKPLAGTVAANVIAFGTGALNIDACRVGDEVRSVEKSTGEVMSSNGSMSGGNYRREIIGTVEGRWPTNVVLDDTQAAVLDAQSGRSVSRSGGTSTKAFGLLNDDAWVAREVPRGGHDDEGGASRFFPTFKYEAKAPTSERPVVDGVAHATVKPLALMRWLIRLVTPRGGIVLDPFAGSGTTLEAAVLEGFETVGIELTEEHLPLIRHRFAKPLAQSLDLGDIA</sequence>
<dbReference type="SUPFAM" id="SSF53335">
    <property type="entry name" value="S-adenosyl-L-methionine-dependent methyltransferases"/>
    <property type="match status" value="1"/>
</dbReference>
<evidence type="ECO:0000259" key="5">
    <source>
        <dbReference type="Pfam" id="PF01555"/>
    </source>
</evidence>
<accession>A0A7W4YEY7</accession>
<dbReference type="PROSITE" id="PS00092">
    <property type="entry name" value="N6_MTASE"/>
    <property type="match status" value="1"/>
</dbReference>